<evidence type="ECO:0000259" key="3">
    <source>
        <dbReference type="Pfam" id="PF02397"/>
    </source>
</evidence>
<dbReference type="PANTHER" id="PTHR30576:SF0">
    <property type="entry name" value="UNDECAPRENYL-PHOSPHATE N-ACETYLGALACTOSAMINYL 1-PHOSPHATE TRANSFERASE-RELATED"/>
    <property type="match status" value="1"/>
</dbReference>
<evidence type="ECO:0000313" key="4">
    <source>
        <dbReference type="EMBL" id="SDM12187.1"/>
    </source>
</evidence>
<dbReference type="InterPro" id="IPR003362">
    <property type="entry name" value="Bact_transf"/>
</dbReference>
<evidence type="ECO:0000256" key="2">
    <source>
        <dbReference type="SAM" id="Phobius"/>
    </source>
</evidence>
<keyword evidence="2" id="KW-0812">Transmembrane</keyword>
<proteinExistence type="inferred from homology"/>
<sequence length="228" mass="26141">MTELISEGCKKMDVSNFDYKDTELIEEIDYNIVKGSILFDMYQRILDIILSSIGLLIGIPLIFIFGMLIKIEDKGPITYKQERMGKGGKTFYIYKLRSMRIDAEKFGAQWATKDDPRITKVGNFIRKTRIDEIPQLFNILKGDMSIIGPRPERPSFTIEFNHDIPGFINRLAVKPGLTGWAQVNGGYDITPEEKLKADMYYIKHRGFLIDMNILLKTVKVIFTGEGAR</sequence>
<feature type="domain" description="Bacterial sugar transferase" evidence="3">
    <location>
        <begin position="44"/>
        <end position="222"/>
    </location>
</feature>
<name>A0A1G9QNN7_9FIRM</name>
<gene>
    <name evidence="4" type="ORF">SAMN04515677_105281</name>
</gene>
<protein>
    <submittedName>
        <fullName evidence="4">Exopolysaccharide biosynthesis polyprenyl glycosylphosphotransferase</fullName>
    </submittedName>
</protein>
<organism evidence="4 5">
    <name type="scientific">Romboutsia lituseburensis DSM 797</name>
    <dbReference type="NCBI Taxonomy" id="1121325"/>
    <lineage>
        <taxon>Bacteria</taxon>
        <taxon>Bacillati</taxon>
        <taxon>Bacillota</taxon>
        <taxon>Clostridia</taxon>
        <taxon>Peptostreptococcales</taxon>
        <taxon>Peptostreptococcaceae</taxon>
        <taxon>Romboutsia</taxon>
    </lineage>
</organism>
<dbReference type="AlphaFoldDB" id="A0A1G9QNN7"/>
<evidence type="ECO:0000313" key="5">
    <source>
        <dbReference type="Proteomes" id="UP000199068"/>
    </source>
</evidence>
<accession>A0A1G9QNN7</accession>
<dbReference type="GO" id="GO:0016780">
    <property type="term" value="F:phosphotransferase activity, for other substituted phosphate groups"/>
    <property type="evidence" value="ECO:0007669"/>
    <property type="project" value="TreeGrafter"/>
</dbReference>
<feature type="transmembrane region" description="Helical" evidence="2">
    <location>
        <begin position="48"/>
        <end position="69"/>
    </location>
</feature>
<dbReference type="Pfam" id="PF02397">
    <property type="entry name" value="Bac_transf"/>
    <property type="match status" value="1"/>
</dbReference>
<keyword evidence="5" id="KW-1185">Reference proteome</keyword>
<reference evidence="4 5" key="1">
    <citation type="submission" date="2016-10" db="EMBL/GenBank/DDBJ databases">
        <authorList>
            <person name="de Groot N.N."/>
        </authorList>
    </citation>
    <scope>NUCLEOTIDE SEQUENCE [LARGE SCALE GENOMIC DNA]</scope>
    <source>
        <strain evidence="4 5">DSM 797</strain>
    </source>
</reference>
<comment type="similarity">
    <text evidence="1">Belongs to the bacterial sugar transferase family.</text>
</comment>
<dbReference type="Proteomes" id="UP000199068">
    <property type="component" value="Unassembled WGS sequence"/>
</dbReference>
<dbReference type="PANTHER" id="PTHR30576">
    <property type="entry name" value="COLANIC BIOSYNTHESIS UDP-GLUCOSE LIPID CARRIER TRANSFERASE"/>
    <property type="match status" value="1"/>
</dbReference>
<dbReference type="EMBL" id="FNGW01000005">
    <property type="protein sequence ID" value="SDM12187.1"/>
    <property type="molecule type" value="Genomic_DNA"/>
</dbReference>
<keyword evidence="2" id="KW-1133">Transmembrane helix</keyword>
<keyword evidence="2" id="KW-0472">Membrane</keyword>
<evidence type="ECO:0000256" key="1">
    <source>
        <dbReference type="ARBA" id="ARBA00006464"/>
    </source>
</evidence>
<keyword evidence="4" id="KW-0808">Transferase</keyword>
<dbReference type="STRING" id="1121325.SAMN04515677_105281"/>